<evidence type="ECO:0000259" key="11">
    <source>
        <dbReference type="Pfam" id="PF02518"/>
    </source>
</evidence>
<evidence type="ECO:0000256" key="8">
    <source>
        <dbReference type="ARBA" id="ARBA00023012"/>
    </source>
</evidence>
<dbReference type="CDD" id="cd16917">
    <property type="entry name" value="HATPase_UhpB-NarQ-NarX-like"/>
    <property type="match status" value="1"/>
</dbReference>
<dbReference type="Pfam" id="PF07730">
    <property type="entry name" value="HisKA_3"/>
    <property type="match status" value="1"/>
</dbReference>
<dbReference type="PANTHER" id="PTHR24421:SF10">
    <property type="entry name" value="NITRATE_NITRITE SENSOR PROTEIN NARQ"/>
    <property type="match status" value="1"/>
</dbReference>
<evidence type="ECO:0000256" key="9">
    <source>
        <dbReference type="SAM" id="MobiDB-lite"/>
    </source>
</evidence>
<evidence type="ECO:0000259" key="12">
    <source>
        <dbReference type="Pfam" id="PF07730"/>
    </source>
</evidence>
<keyword evidence="5" id="KW-0547">Nucleotide-binding</keyword>
<evidence type="ECO:0000256" key="2">
    <source>
        <dbReference type="ARBA" id="ARBA00012438"/>
    </source>
</evidence>
<keyword evidence="10" id="KW-0472">Membrane</keyword>
<feature type="transmembrane region" description="Helical" evidence="10">
    <location>
        <begin position="51"/>
        <end position="74"/>
    </location>
</feature>
<keyword evidence="14" id="KW-1185">Reference proteome</keyword>
<dbReference type="InterPro" id="IPR011712">
    <property type="entry name" value="Sig_transdc_His_kin_sub3_dim/P"/>
</dbReference>
<keyword evidence="6 13" id="KW-0418">Kinase</keyword>
<dbReference type="EMBL" id="JADOER010000013">
    <property type="protein sequence ID" value="MBT9313469.1"/>
    <property type="molecule type" value="Genomic_DNA"/>
</dbReference>
<keyword evidence="4" id="KW-0808">Transferase</keyword>
<organism evidence="13 14">
    <name type="scientific">Leptothoe kymatousa TAU-MAC 1615</name>
    <dbReference type="NCBI Taxonomy" id="2364775"/>
    <lineage>
        <taxon>Bacteria</taxon>
        <taxon>Bacillati</taxon>
        <taxon>Cyanobacteriota</taxon>
        <taxon>Cyanophyceae</taxon>
        <taxon>Nodosilineales</taxon>
        <taxon>Cymatolegaceae</taxon>
        <taxon>Leptothoe</taxon>
        <taxon>Leptothoe kymatousa</taxon>
    </lineage>
</organism>
<protein>
    <recommendedName>
        <fullName evidence="2">histidine kinase</fullName>
        <ecNumber evidence="2">2.7.13.3</ecNumber>
    </recommendedName>
</protein>
<keyword evidence="7" id="KW-0067">ATP-binding</keyword>
<feature type="domain" description="Histidine kinase/HSP90-like ATPase" evidence="11">
    <location>
        <begin position="360"/>
        <end position="455"/>
    </location>
</feature>
<keyword evidence="8" id="KW-0902">Two-component regulatory system</keyword>
<evidence type="ECO:0000313" key="14">
    <source>
        <dbReference type="Proteomes" id="UP001196661"/>
    </source>
</evidence>
<keyword evidence="10" id="KW-1133">Transmembrane helix</keyword>
<gene>
    <name evidence="13" type="ORF">IXB28_14745</name>
</gene>
<dbReference type="Proteomes" id="UP001196661">
    <property type="component" value="Unassembled WGS sequence"/>
</dbReference>
<name>A0ABS5Y7W2_9CYAN</name>
<dbReference type="SUPFAM" id="SSF55874">
    <property type="entry name" value="ATPase domain of HSP90 chaperone/DNA topoisomerase II/histidine kinase"/>
    <property type="match status" value="1"/>
</dbReference>
<dbReference type="InterPro" id="IPR050482">
    <property type="entry name" value="Sensor_HK_TwoCompSys"/>
</dbReference>
<keyword evidence="3" id="KW-0597">Phosphoprotein</keyword>
<accession>A0ABS5Y7W2</accession>
<feature type="transmembrane region" description="Helical" evidence="10">
    <location>
        <begin position="86"/>
        <end position="107"/>
    </location>
</feature>
<evidence type="ECO:0000256" key="5">
    <source>
        <dbReference type="ARBA" id="ARBA00022741"/>
    </source>
</evidence>
<reference evidence="13 14" key="1">
    <citation type="journal article" date="2021" name="Mar. Drugs">
        <title>Genome Reduction and Secondary Metabolism of the Marine Sponge-Associated Cyanobacterium Leptothoe.</title>
        <authorList>
            <person name="Konstantinou D."/>
            <person name="Popin R.V."/>
            <person name="Fewer D.P."/>
            <person name="Sivonen K."/>
            <person name="Gkelis S."/>
        </authorList>
    </citation>
    <scope>NUCLEOTIDE SEQUENCE [LARGE SCALE GENOMIC DNA]</scope>
    <source>
        <strain evidence="13 14">TAU-MAC 1615</strain>
    </source>
</reference>
<dbReference type="Gene3D" id="3.30.565.10">
    <property type="entry name" value="Histidine kinase-like ATPase, C-terminal domain"/>
    <property type="match status" value="1"/>
</dbReference>
<evidence type="ECO:0000256" key="10">
    <source>
        <dbReference type="SAM" id="Phobius"/>
    </source>
</evidence>
<proteinExistence type="predicted"/>
<dbReference type="PANTHER" id="PTHR24421">
    <property type="entry name" value="NITRATE/NITRITE SENSOR PROTEIN NARX-RELATED"/>
    <property type="match status" value="1"/>
</dbReference>
<evidence type="ECO:0000256" key="1">
    <source>
        <dbReference type="ARBA" id="ARBA00000085"/>
    </source>
</evidence>
<feature type="region of interest" description="Disordered" evidence="9">
    <location>
        <begin position="151"/>
        <end position="189"/>
    </location>
</feature>
<dbReference type="GO" id="GO:0016301">
    <property type="term" value="F:kinase activity"/>
    <property type="evidence" value="ECO:0007669"/>
    <property type="project" value="UniProtKB-KW"/>
</dbReference>
<feature type="domain" description="Signal transduction histidine kinase subgroup 3 dimerisation and phosphoacceptor" evidence="12">
    <location>
        <begin position="253"/>
        <end position="318"/>
    </location>
</feature>
<evidence type="ECO:0000313" key="13">
    <source>
        <dbReference type="EMBL" id="MBT9313469.1"/>
    </source>
</evidence>
<comment type="caution">
    <text evidence="13">The sequence shown here is derived from an EMBL/GenBank/DDBJ whole genome shotgun (WGS) entry which is preliminary data.</text>
</comment>
<dbReference type="InterPro" id="IPR036890">
    <property type="entry name" value="HATPase_C_sf"/>
</dbReference>
<evidence type="ECO:0000256" key="4">
    <source>
        <dbReference type="ARBA" id="ARBA00022679"/>
    </source>
</evidence>
<dbReference type="Pfam" id="PF02518">
    <property type="entry name" value="HATPase_c"/>
    <property type="match status" value="1"/>
</dbReference>
<comment type="catalytic activity">
    <reaction evidence="1">
        <text>ATP + protein L-histidine = ADP + protein N-phospho-L-histidine.</text>
        <dbReference type="EC" id="2.7.13.3"/>
    </reaction>
</comment>
<dbReference type="Gene3D" id="1.20.5.1930">
    <property type="match status" value="1"/>
</dbReference>
<dbReference type="EC" id="2.7.13.3" evidence="2"/>
<feature type="compositionally biased region" description="Pro residues" evidence="9">
    <location>
        <begin position="151"/>
        <end position="163"/>
    </location>
</feature>
<evidence type="ECO:0000256" key="7">
    <source>
        <dbReference type="ARBA" id="ARBA00022840"/>
    </source>
</evidence>
<evidence type="ECO:0000256" key="3">
    <source>
        <dbReference type="ARBA" id="ARBA00022553"/>
    </source>
</evidence>
<dbReference type="RefSeq" id="WP_215619359.1">
    <property type="nucleotide sequence ID" value="NZ_JADOER010000013.1"/>
</dbReference>
<dbReference type="InterPro" id="IPR003594">
    <property type="entry name" value="HATPase_dom"/>
</dbReference>
<sequence>MKSRRESATPNLLYQRYRVIALAVYGAILLAGLVDWSYGGISTRAVISAPAIYRFLALETMVVGLIVLEWRAVGSGNFGKYGQVEWLALLARLLLVVGVSLVTALYYTEILLLPVLLYCYLAVGKRWSYSIAILAVAALFSLKLFGTLPPPSARPRGGPPPPSYGEVLPSPRNHAPPTPSGPRGDYRPSIGRTINQGMELLITAFFTLLLARAMLQAIQAQQKLTGLLTSLEASNTQLREYSTQIADLATTEERNRLARDIHDSLGHHLAAINIQLEKANAYRDRDLDRAYGAVHQAQRAAQDALKDVRTSVGSLRQDSAPFLFEEALNDLVKRMDHSKLKLELRQSGDSSRYEKLKLIILYRVIQEGLTNVHKHAQASQAIITVDFGPQQVTLELADNGCGFDAESWINNERKQTNQSGHQGLRGLQERLSLVGGTFAIKSCPQMTTLIARIPHANAQIKNNFRYTGIL</sequence>
<feature type="transmembrane region" description="Helical" evidence="10">
    <location>
        <begin position="20"/>
        <end position="39"/>
    </location>
</feature>
<evidence type="ECO:0000256" key="6">
    <source>
        <dbReference type="ARBA" id="ARBA00022777"/>
    </source>
</evidence>
<keyword evidence="10" id="KW-0812">Transmembrane</keyword>